<keyword evidence="2" id="KW-1185">Reference proteome</keyword>
<dbReference type="AlphaFoldDB" id="A0A897P237"/>
<reference evidence="1 2" key="1">
    <citation type="submission" date="2020-11" db="EMBL/GenBank/DDBJ databases">
        <title>Carbohydrate-dependent, anaerobic sulfur respiration: A novel catabolism in halophilic archaea.</title>
        <authorList>
            <person name="Sorokin D.Y."/>
            <person name="Messina E."/>
            <person name="Smedile F."/>
            <person name="La Cono V."/>
            <person name="Hallsworth J.E."/>
            <person name="Yakimov M.M."/>
        </authorList>
    </citation>
    <scope>NUCLEOTIDE SEQUENCE [LARGE SCALE GENOMIC DNA]</scope>
    <source>
        <strain evidence="1 2">HSR-Est</strain>
        <plasmid evidence="1 2">pHSR-Est01</plasmid>
    </source>
</reference>
<dbReference type="Proteomes" id="UP000663292">
    <property type="component" value="Plasmid pHSR-Est01"/>
</dbReference>
<evidence type="ECO:0000313" key="2">
    <source>
        <dbReference type="Proteomes" id="UP000663292"/>
    </source>
</evidence>
<name>A0A897P237_9EURY</name>
<sequence length="110" mass="12517">MLSQHVVLLCLGVKKTITYRDLVDELIEMPRIRDVLDLDSIPGPSTLYKAFDRLENAVWRVLLNVSLRDLPVNGVTGIDTSVFERAHISVHYTNRTNLAICRRDGRVQIS</sequence>
<organism evidence="1 2">
    <name type="scientific">Halapricum desulfuricans</name>
    <dbReference type="NCBI Taxonomy" id="2841257"/>
    <lineage>
        <taxon>Archaea</taxon>
        <taxon>Methanobacteriati</taxon>
        <taxon>Methanobacteriota</taxon>
        <taxon>Stenosarchaea group</taxon>
        <taxon>Halobacteria</taxon>
        <taxon>Halobacteriales</taxon>
        <taxon>Haloarculaceae</taxon>
        <taxon>Halapricum</taxon>
    </lineage>
</organism>
<accession>A0A897P237</accession>
<protein>
    <submittedName>
        <fullName evidence="1">Transposase, IS5 family</fullName>
    </submittedName>
</protein>
<gene>
    <name evidence="1" type="ORF">HSEST_3032</name>
</gene>
<geneLocation type="plasmid" evidence="1 2">
    <name>pHSR-Est01</name>
</geneLocation>
<keyword evidence="1" id="KW-0614">Plasmid</keyword>
<proteinExistence type="predicted"/>
<evidence type="ECO:0000313" key="1">
    <source>
        <dbReference type="EMBL" id="QSG16296.1"/>
    </source>
</evidence>
<dbReference type="EMBL" id="CP064792">
    <property type="protein sequence ID" value="QSG16296.1"/>
    <property type="molecule type" value="Genomic_DNA"/>
</dbReference>